<keyword evidence="11 16" id="KW-0472">Membrane</keyword>
<dbReference type="InterPro" id="IPR056986">
    <property type="entry name" value="JAG1_1/2_dom"/>
</dbReference>
<dbReference type="FunFam" id="2.10.25.10:FF:000148">
    <property type="entry name" value="Delta-like protein"/>
    <property type="match status" value="1"/>
</dbReference>
<evidence type="ECO:0000256" key="17">
    <source>
        <dbReference type="SAM" id="SignalP"/>
    </source>
</evidence>
<keyword evidence="3 14" id="KW-0245">EGF-like domain</keyword>
<proteinExistence type="predicted"/>
<reference evidence="20 21" key="1">
    <citation type="journal article" date="2011" name="Genome Biol. Evol.">
        <title>Integration of the genetic map and genome assembly of fugu facilitates insights into distinct features of genome evolution in teleosts and mammals.</title>
        <authorList>
            <person name="Kai W."/>
            <person name="Kikuchi K."/>
            <person name="Tohari S."/>
            <person name="Chew A.K."/>
            <person name="Tay A."/>
            <person name="Fujiwara A."/>
            <person name="Hosoya S."/>
            <person name="Suetake H."/>
            <person name="Naruse K."/>
            <person name="Brenner S."/>
            <person name="Suzuki Y."/>
            <person name="Venkatesh B."/>
        </authorList>
    </citation>
    <scope>NUCLEOTIDE SEQUENCE [LARGE SCALE GENOMIC DNA]</scope>
</reference>
<sequence>MWNRTRIRNRFPIVCLLLTLWTEVSRSTGYFELQMISVENVNGELADGECCDGSRDPEDLRCTRDQCDTYFKVCLKEYQIEVNHKGTCTFGEGSTHVLGGNTFSLKGAKNNPNKVDEAGRISIPFQFAWPRTYTVIVEAWDWDNGTRSEEELLIERHAHTGMINPGAPWQLLEHDGPVAHLAYRVRVRCDENYYGNKCNKLCVPRDDYFGHYRCEASGAQVCLDGWMGPGCSTGERRHHTRGSRRQCSYGWDGQFCDECKLFPGCVHGTCVQPWQCRCERNWGGLLCDKDLNHCGRHQPCVNGGTCMNTEPDEYECACPPGYSGKNCQIDEHACASSPCAHGGTCHEVPGAFECRCPPGWEGPTCTTNVDECGSNPCAQGGTCVDLEDGFECVCPPQWEGKTCQRDVNECAARPCVNARSCKNLIGGYHCDCFQGWEGRLCLCPPGFLGTHCETQRNECASRPCQNGGQCRAASDGFVCQCPPEFAGQLCEVSWSDPCEPDPCENEATCHSMEQDFYCACPEGYEGKTCERLRERCESAPCQAIDSCTVAVATNDSSGVRRISSNVCGPRGRCISQAGANFTCVCDPGFSGFYCHENVNDCVGDPCGNGGTCVDGVNAFQCVCPSGWEGRLCDLNVNECKRQPCKNGGRCLDLVNDFYCECVDNWKGKTCHSRESQCDATTCSNGGTCYDHGDAFRCACPPGWGGNTCNTAKNSTCASRPCSNGGTCVGGGDTFTCICKEGWEGPTCGRNINDCNPHPCYNGGICVDGVNWFRCECAPGFAGPDCRINVNECQSSPCAYGATCVDEINGFRCVCPLGRTGARCQECVGKSCHHAGLQFPHSSRWEEECNSCRCIDGKADCTKVLCGRRPCRLGSPDQDRGGRSCPAGQTCVEHRYLTCFAAPCHGWGVCSDAASSLPQAATKCQPNSRHLDNSCGRLTLAFNRDKVPQGTTVENICFELRYLPDSRRLATDHSLLLLCDLSRSNPDAVDVAIVSPRRAPPSASAAAIRPHFFSALCSVRSLSTRRICRTTVWSSGRPPP</sequence>
<dbReference type="SUPFAM" id="SSF57184">
    <property type="entry name" value="Growth factor receptor domain"/>
    <property type="match status" value="2"/>
</dbReference>
<evidence type="ECO:0000259" key="18">
    <source>
        <dbReference type="PROSITE" id="PS50026"/>
    </source>
</evidence>
<dbReference type="SMART" id="SM00179">
    <property type="entry name" value="EGF_CA"/>
    <property type="match status" value="13"/>
</dbReference>
<dbReference type="InterPro" id="IPR051022">
    <property type="entry name" value="Notch_Cell-Fate_Det"/>
</dbReference>
<dbReference type="GO" id="GO:0007219">
    <property type="term" value="P:Notch signaling pathway"/>
    <property type="evidence" value="ECO:0007669"/>
    <property type="project" value="UniProtKB-KW"/>
</dbReference>
<reference evidence="20" key="3">
    <citation type="submission" date="2025-09" db="UniProtKB">
        <authorList>
            <consortium name="Ensembl"/>
        </authorList>
    </citation>
    <scope>IDENTIFICATION</scope>
</reference>
<feature type="disulfide bond" evidence="14">
    <location>
        <begin position="738"/>
        <end position="747"/>
    </location>
</feature>
<keyword evidence="13" id="KW-0325">Glycoprotein</keyword>
<keyword evidence="6 16" id="KW-0677">Repeat</keyword>
<dbReference type="Ensembl" id="ENSTRUT00000082716.1">
    <property type="protein sequence ID" value="ENSTRUP00000058577.1"/>
    <property type="gene ID" value="ENSTRUG00000013426.3"/>
</dbReference>
<organism evidence="20 21">
    <name type="scientific">Takifugu rubripes</name>
    <name type="common">Japanese pufferfish</name>
    <name type="synonym">Fugu rubripes</name>
    <dbReference type="NCBI Taxonomy" id="31033"/>
    <lineage>
        <taxon>Eukaryota</taxon>
        <taxon>Metazoa</taxon>
        <taxon>Chordata</taxon>
        <taxon>Craniata</taxon>
        <taxon>Vertebrata</taxon>
        <taxon>Euteleostomi</taxon>
        <taxon>Actinopterygii</taxon>
        <taxon>Neopterygii</taxon>
        <taxon>Teleostei</taxon>
        <taxon>Neoteleostei</taxon>
        <taxon>Acanthomorphata</taxon>
        <taxon>Eupercaria</taxon>
        <taxon>Tetraodontiformes</taxon>
        <taxon>Tetradontoidea</taxon>
        <taxon>Tetraodontidae</taxon>
        <taxon>Takifugu</taxon>
    </lineage>
</organism>
<feature type="disulfide bond" evidence="14">
    <location>
        <begin position="520"/>
        <end position="529"/>
    </location>
</feature>
<evidence type="ECO:0000256" key="13">
    <source>
        <dbReference type="ARBA" id="ARBA00023180"/>
    </source>
</evidence>
<dbReference type="PROSITE" id="PS00022">
    <property type="entry name" value="EGF_1"/>
    <property type="match status" value="14"/>
</dbReference>
<dbReference type="Pfam" id="PF23575">
    <property type="entry name" value="JAG1"/>
    <property type="match status" value="1"/>
</dbReference>
<keyword evidence="8" id="KW-0832">Ubl conjugation</keyword>
<evidence type="ECO:0000256" key="15">
    <source>
        <dbReference type="PROSITE-ProRule" id="PRU00377"/>
    </source>
</evidence>
<feature type="domain" description="DSL" evidence="19">
    <location>
        <begin position="187"/>
        <end position="231"/>
    </location>
</feature>
<feature type="domain" description="EGF-like" evidence="18">
    <location>
        <begin position="455"/>
        <end position="491"/>
    </location>
</feature>
<feature type="domain" description="EGF-like" evidence="18">
    <location>
        <begin position="557"/>
        <end position="595"/>
    </location>
</feature>
<dbReference type="GO" id="GO:0005886">
    <property type="term" value="C:plasma membrane"/>
    <property type="evidence" value="ECO:0007669"/>
    <property type="project" value="TreeGrafter"/>
</dbReference>
<dbReference type="GO" id="GO:0032991">
    <property type="term" value="C:protein-containing complex"/>
    <property type="evidence" value="ECO:0007669"/>
    <property type="project" value="TreeGrafter"/>
</dbReference>
<dbReference type="GO" id="GO:0031017">
    <property type="term" value="P:exocrine pancreas development"/>
    <property type="evidence" value="ECO:0007669"/>
    <property type="project" value="UniProtKB-ARBA"/>
</dbReference>
<evidence type="ECO:0000256" key="7">
    <source>
        <dbReference type="ARBA" id="ARBA00022782"/>
    </source>
</evidence>
<feature type="disulfide bond" evidence="14">
    <location>
        <begin position="814"/>
        <end position="823"/>
    </location>
</feature>
<dbReference type="AlphaFoldDB" id="A0A674MB87"/>
<dbReference type="Pfam" id="PF07657">
    <property type="entry name" value="MNNL"/>
    <property type="match status" value="1"/>
</dbReference>
<dbReference type="SMART" id="SM00215">
    <property type="entry name" value="VWC_out"/>
    <property type="match status" value="1"/>
</dbReference>
<dbReference type="GO" id="GO:0045597">
    <property type="term" value="P:positive regulation of cell differentiation"/>
    <property type="evidence" value="ECO:0007669"/>
    <property type="project" value="UniProtKB-ARBA"/>
</dbReference>
<feature type="disulfide bond" evidence="14">
    <location>
        <begin position="356"/>
        <end position="365"/>
    </location>
</feature>
<dbReference type="Pfam" id="PF00008">
    <property type="entry name" value="EGF"/>
    <property type="match status" value="8"/>
</dbReference>
<dbReference type="Gene3D" id="2.10.25.10">
    <property type="entry name" value="Laminin"/>
    <property type="match status" value="13"/>
</dbReference>
<dbReference type="InterPro" id="IPR001007">
    <property type="entry name" value="VWF_dom"/>
</dbReference>
<dbReference type="InterPro" id="IPR026219">
    <property type="entry name" value="Jagged/Serrate"/>
</dbReference>
<dbReference type="PROSITE" id="PS01186">
    <property type="entry name" value="EGF_2"/>
    <property type="match status" value="8"/>
</dbReference>
<dbReference type="Gene3D" id="2.10.25.140">
    <property type="match status" value="1"/>
</dbReference>
<dbReference type="InterPro" id="IPR001881">
    <property type="entry name" value="EGF-like_Ca-bd_dom"/>
</dbReference>
<evidence type="ECO:0000256" key="10">
    <source>
        <dbReference type="ARBA" id="ARBA00022989"/>
    </source>
</evidence>
<keyword evidence="7" id="KW-0221">Differentiation</keyword>
<dbReference type="InterPro" id="IPR009030">
    <property type="entry name" value="Growth_fac_rcpt_cys_sf"/>
</dbReference>
<feature type="domain" description="EGF-like" evidence="18">
    <location>
        <begin position="712"/>
        <end position="748"/>
    </location>
</feature>
<dbReference type="GO" id="GO:0045197">
    <property type="term" value="P:establishment or maintenance of epithelial cell apical/basal polarity"/>
    <property type="evidence" value="ECO:0007669"/>
    <property type="project" value="TreeGrafter"/>
</dbReference>
<dbReference type="PROSITE" id="PS01187">
    <property type="entry name" value="EGF_CA"/>
    <property type="match status" value="4"/>
</dbReference>
<feature type="disulfide bond" evidence="14">
    <location>
        <begin position="585"/>
        <end position="594"/>
    </location>
</feature>
<evidence type="ECO:0000256" key="6">
    <source>
        <dbReference type="ARBA" id="ARBA00022737"/>
    </source>
</evidence>
<gene>
    <name evidence="20" type="primary">jag2b</name>
</gene>
<keyword evidence="10 16" id="KW-1133">Transmembrane helix</keyword>
<feature type="disulfide bond" evidence="14">
    <location>
        <begin position="394"/>
        <end position="403"/>
    </location>
</feature>
<dbReference type="SMART" id="SM00051">
    <property type="entry name" value="DSL"/>
    <property type="match status" value="1"/>
</dbReference>
<dbReference type="FunFam" id="2.10.25.10:FF:000095">
    <property type="entry name" value="Notch, isoform B"/>
    <property type="match status" value="1"/>
</dbReference>
<feature type="disulfide bond" evidence="14">
    <location>
        <begin position="776"/>
        <end position="785"/>
    </location>
</feature>
<dbReference type="Pfam" id="PF12661">
    <property type="entry name" value="hEGF"/>
    <property type="match status" value="4"/>
</dbReference>
<evidence type="ECO:0000313" key="20">
    <source>
        <dbReference type="Ensembl" id="ENSTRUP00000058577.1"/>
    </source>
</evidence>
<dbReference type="PANTHER" id="PTHR24049">
    <property type="entry name" value="CRUMBS FAMILY MEMBER"/>
    <property type="match status" value="1"/>
</dbReference>
<evidence type="ECO:0000256" key="3">
    <source>
        <dbReference type="ARBA" id="ARBA00022536"/>
    </source>
</evidence>
<dbReference type="FunFam" id="2.10.25.10:FF:000473">
    <property type="entry name" value="Delta-like protein"/>
    <property type="match status" value="1"/>
</dbReference>
<dbReference type="CDD" id="cd00054">
    <property type="entry name" value="EGF_CA"/>
    <property type="match status" value="12"/>
</dbReference>
<keyword evidence="9" id="KW-0914">Notch signaling pathway</keyword>
<dbReference type="PROSITE" id="PS51051">
    <property type="entry name" value="DSL"/>
    <property type="match status" value="1"/>
</dbReference>
<dbReference type="GO" id="GO:0005509">
    <property type="term" value="F:calcium ion binding"/>
    <property type="evidence" value="ECO:0007669"/>
    <property type="project" value="InterPro"/>
</dbReference>
<name>A0A674MB87_TAKRU</name>
<dbReference type="SUPFAM" id="SSF57196">
    <property type="entry name" value="EGF/Laminin"/>
    <property type="match status" value="6"/>
</dbReference>
<feature type="domain" description="EGF-like" evidence="18">
    <location>
        <begin position="290"/>
        <end position="328"/>
    </location>
</feature>
<evidence type="ECO:0000256" key="1">
    <source>
        <dbReference type="ARBA" id="ARBA00004479"/>
    </source>
</evidence>
<feature type="signal peptide" evidence="17">
    <location>
        <begin position="1"/>
        <end position="27"/>
    </location>
</feature>
<feature type="domain" description="EGF-like" evidence="18">
    <location>
        <begin position="597"/>
        <end position="633"/>
    </location>
</feature>
<dbReference type="InterPro" id="IPR013032">
    <property type="entry name" value="EGF-like_CS"/>
</dbReference>
<feature type="domain" description="EGF-like" evidence="18">
    <location>
        <begin position="368"/>
        <end position="404"/>
    </location>
</feature>
<comment type="caution">
    <text evidence="14">Lacks conserved residue(s) required for the propagation of feature annotation.</text>
</comment>
<evidence type="ECO:0000256" key="16">
    <source>
        <dbReference type="RuleBase" id="RU280815"/>
    </source>
</evidence>
<dbReference type="PRINTS" id="PR02059">
    <property type="entry name" value="JAGGEDFAMILY"/>
</dbReference>
<feature type="disulfide bond" evidence="14">
    <location>
        <begin position="481"/>
        <end position="490"/>
    </location>
</feature>
<evidence type="ECO:0000256" key="4">
    <source>
        <dbReference type="ARBA" id="ARBA00022692"/>
    </source>
</evidence>
<feature type="disulfide bond" evidence="14">
    <location>
        <begin position="318"/>
        <end position="327"/>
    </location>
</feature>
<feature type="domain" description="EGF-like" evidence="18">
    <location>
        <begin position="788"/>
        <end position="824"/>
    </location>
</feature>
<keyword evidence="12 14" id="KW-1015">Disulfide bond</keyword>
<dbReference type="FunFam" id="2.10.25.10:FF:000117">
    <property type="entry name" value="Delta-like protein"/>
    <property type="match status" value="1"/>
</dbReference>
<dbReference type="FunFam" id="2.10.25.10:FF:000255">
    <property type="entry name" value="Sushi, nidogen and EGF-like domains 1"/>
    <property type="match status" value="1"/>
</dbReference>
<dbReference type="PROSITE" id="PS50026">
    <property type="entry name" value="EGF_3"/>
    <property type="match status" value="13"/>
</dbReference>
<dbReference type="Pfam" id="PF21700">
    <property type="entry name" value="EGF_DL_JAG"/>
    <property type="match status" value="1"/>
</dbReference>
<dbReference type="GO" id="GO:0007157">
    <property type="term" value="P:heterophilic cell-cell adhesion via plasma membrane cell adhesion molecules"/>
    <property type="evidence" value="ECO:0007669"/>
    <property type="project" value="TreeGrafter"/>
</dbReference>
<comment type="subcellular location">
    <subcellularLocation>
        <location evidence="1 16">Membrane</location>
        <topology evidence="1 16">Single-pass type I membrane protein</topology>
    </subcellularLocation>
</comment>
<evidence type="ECO:0000256" key="9">
    <source>
        <dbReference type="ARBA" id="ARBA00022976"/>
    </source>
</evidence>
<dbReference type="Pfam" id="PF01414">
    <property type="entry name" value="DSL"/>
    <property type="match status" value="1"/>
</dbReference>
<dbReference type="GO" id="GO:0060218">
    <property type="term" value="P:hematopoietic stem cell differentiation"/>
    <property type="evidence" value="ECO:0007669"/>
    <property type="project" value="UniProtKB-ARBA"/>
</dbReference>
<feature type="disulfide bond" evidence="15">
    <location>
        <begin position="189"/>
        <end position="198"/>
    </location>
</feature>
<feature type="domain" description="EGF-like" evidence="18">
    <location>
        <begin position="494"/>
        <end position="530"/>
    </location>
</feature>
<dbReference type="InterPro" id="IPR000742">
    <property type="entry name" value="EGF"/>
</dbReference>
<dbReference type="FunFam" id="2.10.25.10:FF:000061">
    <property type="entry name" value="Delta-like protein"/>
    <property type="match status" value="4"/>
</dbReference>
<dbReference type="InterPro" id="IPR018097">
    <property type="entry name" value="EGF_Ca-bd_CS"/>
</dbReference>
<keyword evidence="21" id="KW-1185">Reference proteome</keyword>
<evidence type="ECO:0000259" key="19">
    <source>
        <dbReference type="PROSITE" id="PS51051"/>
    </source>
</evidence>
<evidence type="ECO:0000256" key="2">
    <source>
        <dbReference type="ARBA" id="ARBA00022473"/>
    </source>
</evidence>
<feature type="domain" description="EGF-like" evidence="18">
    <location>
        <begin position="635"/>
        <end position="671"/>
    </location>
</feature>
<dbReference type="InterPro" id="IPR001774">
    <property type="entry name" value="DSL"/>
</dbReference>
<feature type="disulfide bond" evidence="15">
    <location>
        <begin position="222"/>
        <end position="231"/>
    </location>
</feature>
<feature type="disulfide bond" evidence="14">
    <location>
        <begin position="432"/>
        <end position="441"/>
    </location>
</feature>
<protein>
    <recommendedName>
        <fullName evidence="16">Delta-like protein</fullName>
    </recommendedName>
</protein>
<dbReference type="InterPro" id="IPR049883">
    <property type="entry name" value="NOTCH1_EGF-like"/>
</dbReference>
<feature type="domain" description="EGF-like" evidence="18">
    <location>
        <begin position="750"/>
        <end position="786"/>
    </location>
</feature>
<dbReference type="Pfam" id="PF07645">
    <property type="entry name" value="EGF_CA"/>
    <property type="match status" value="1"/>
</dbReference>
<keyword evidence="5 16" id="KW-0732">Signal</keyword>
<dbReference type="GO" id="GO:0005112">
    <property type="term" value="F:Notch binding"/>
    <property type="evidence" value="ECO:0007669"/>
    <property type="project" value="InterPro"/>
</dbReference>
<reference evidence="20" key="2">
    <citation type="submission" date="2025-08" db="UniProtKB">
        <authorList>
            <consortium name="Ensembl"/>
        </authorList>
    </citation>
    <scope>IDENTIFICATION</scope>
</reference>
<dbReference type="Proteomes" id="UP000005226">
    <property type="component" value="Chromosome 16"/>
</dbReference>
<dbReference type="InterPro" id="IPR000152">
    <property type="entry name" value="EGF-type_Asp/Asn_hydroxyl_site"/>
</dbReference>
<dbReference type="GO" id="GO:1901222">
    <property type="term" value="P:regulation of non-canonical NF-kappaB signal transduction"/>
    <property type="evidence" value="ECO:0007669"/>
    <property type="project" value="UniProtKB-ARBA"/>
</dbReference>
<keyword evidence="4 16" id="KW-0812">Transmembrane</keyword>
<feature type="disulfide bond" evidence="14">
    <location>
        <begin position="661"/>
        <end position="670"/>
    </location>
</feature>
<evidence type="ECO:0000256" key="11">
    <source>
        <dbReference type="ARBA" id="ARBA00023136"/>
    </source>
</evidence>
<feature type="disulfide bond" evidence="14">
    <location>
        <begin position="699"/>
        <end position="708"/>
    </location>
</feature>
<feature type="domain" description="EGF-like" evidence="18">
    <location>
        <begin position="673"/>
        <end position="709"/>
    </location>
</feature>
<feature type="domain" description="EGF-like" evidence="18">
    <location>
        <begin position="330"/>
        <end position="366"/>
    </location>
</feature>
<dbReference type="FunFam" id="2.10.25.10:FF:000146">
    <property type="entry name" value="Putative neurogenic locus notch"/>
    <property type="match status" value="1"/>
</dbReference>
<evidence type="ECO:0000256" key="14">
    <source>
        <dbReference type="PROSITE-ProRule" id="PRU00076"/>
    </source>
</evidence>
<feature type="disulfide bond" evidence="14">
    <location>
        <begin position="623"/>
        <end position="632"/>
    </location>
</feature>
<dbReference type="Gene3D" id="2.60.40.3510">
    <property type="match status" value="1"/>
</dbReference>
<dbReference type="InterPro" id="IPR011651">
    <property type="entry name" value="Notch_ligand_N"/>
</dbReference>
<dbReference type="FunFam" id="2.10.25.10:FF:000472">
    <property type="entry name" value="Uncharacterized protein, isoform A"/>
    <property type="match status" value="2"/>
</dbReference>
<feature type="chain" id="PRO_5025634571" description="Delta-like protein" evidence="17">
    <location>
        <begin position="28"/>
        <end position="1039"/>
    </location>
</feature>
<evidence type="ECO:0000313" key="21">
    <source>
        <dbReference type="Proteomes" id="UP000005226"/>
    </source>
</evidence>
<feature type="domain" description="EGF-like" evidence="18">
    <location>
        <begin position="406"/>
        <end position="442"/>
    </location>
</feature>
<evidence type="ECO:0000256" key="5">
    <source>
        <dbReference type="ARBA" id="ARBA00022729"/>
    </source>
</evidence>
<comment type="function">
    <text evidence="16">Putative Notch ligand involved in the mediation of Notch signaling.</text>
</comment>
<dbReference type="FunFam" id="2.10.25.140:FF:000001">
    <property type="entry name" value="Delta-like protein"/>
    <property type="match status" value="1"/>
</dbReference>
<dbReference type="GeneTree" id="ENSGT00940000164854"/>
<dbReference type="PROSITE" id="PS00010">
    <property type="entry name" value="ASX_HYDROXYL"/>
    <property type="match status" value="7"/>
</dbReference>
<dbReference type="SMART" id="SM00181">
    <property type="entry name" value="EGF"/>
    <property type="match status" value="14"/>
</dbReference>
<feature type="disulfide bond" evidence="15">
    <location>
        <begin position="202"/>
        <end position="214"/>
    </location>
</feature>
<keyword evidence="2 16" id="KW-0217">Developmental protein</keyword>
<evidence type="ECO:0000256" key="12">
    <source>
        <dbReference type="ARBA" id="ARBA00023157"/>
    </source>
</evidence>
<evidence type="ECO:0000256" key="8">
    <source>
        <dbReference type="ARBA" id="ARBA00022843"/>
    </source>
</evidence>
<accession>A0A674MB87</accession>